<dbReference type="Proteomes" id="UP000654993">
    <property type="component" value="Unassembled WGS sequence"/>
</dbReference>
<accession>A0A916VFN2</accession>
<dbReference type="InterPro" id="IPR023346">
    <property type="entry name" value="Lysozyme-like_dom_sf"/>
</dbReference>
<reference evidence="2" key="2">
    <citation type="journal article" date="2021" name="Data Brief">
        <title>Draft genome sequence data of the facultative, thermophilic, xylanolytic bacterium Paenibacillus sp. strain DA-C8.</title>
        <authorList>
            <person name="Chhe C."/>
            <person name="Uke A."/>
            <person name="Baramee S."/>
            <person name="Ungkulpasvich U."/>
            <person name="Tachaapaikoon C."/>
            <person name="Pason P."/>
            <person name="Waeonukul R."/>
            <person name="Ratanakhanokchai K."/>
            <person name="Kosugi A."/>
        </authorList>
    </citation>
    <scope>NUCLEOTIDE SEQUENCE</scope>
    <source>
        <strain evidence="2">DA-C8</strain>
    </source>
</reference>
<protein>
    <submittedName>
        <fullName evidence="2">Transglycosylase</fullName>
    </submittedName>
</protein>
<proteinExistence type="predicted"/>
<dbReference type="Gene3D" id="1.10.530.10">
    <property type="match status" value="1"/>
</dbReference>
<dbReference type="EMBL" id="BMAQ01000010">
    <property type="protein sequence ID" value="GFR38063.1"/>
    <property type="molecule type" value="Genomic_DNA"/>
</dbReference>
<comment type="caution">
    <text evidence="2">The sequence shown here is derived from an EMBL/GenBank/DDBJ whole genome shotgun (WGS) entry which is preliminary data.</text>
</comment>
<dbReference type="RefSeq" id="WP_200966332.1">
    <property type="nucleotide sequence ID" value="NZ_BMAQ01000010.1"/>
</dbReference>
<dbReference type="AlphaFoldDB" id="A0A916VFN2"/>
<keyword evidence="3" id="KW-1185">Reference proteome</keyword>
<reference evidence="2" key="1">
    <citation type="submission" date="2020-08" db="EMBL/GenBank/DDBJ databases">
        <authorList>
            <person name="Uke A."/>
            <person name="Chhe C."/>
            <person name="Baramee S."/>
            <person name="Kosugi A."/>
        </authorList>
    </citation>
    <scope>NUCLEOTIDE SEQUENCE</scope>
    <source>
        <strain evidence="2">DA-C8</strain>
    </source>
</reference>
<dbReference type="CDD" id="cd16896">
    <property type="entry name" value="LT_Slt70-like"/>
    <property type="match status" value="1"/>
</dbReference>
<sequence length="211" mass="24902">MRNIRKKRYYAFVIILVLIIGFLNADRIGRLIYPLHYQEEIISSSKQYDVNPYWIAAIIRVESNFRSDRVSHKGATGMMQIMPETARWIAEQGSEFSESSPDLLTVPTLNIRMGTWYIRYLEDFFAPYFERMGMDEDRDRLATIAASYNAGQGAVQNWLQSGIWDGRLTTSDRIPYQETRNYVQRVNYYYKKYSNLYNDLIGYESDESREQ</sequence>
<gene>
    <name evidence="2" type="ORF">PRECH8_13590</name>
</gene>
<evidence type="ECO:0000259" key="1">
    <source>
        <dbReference type="Pfam" id="PF01464"/>
    </source>
</evidence>
<dbReference type="InterPro" id="IPR008258">
    <property type="entry name" value="Transglycosylase_SLT_dom_1"/>
</dbReference>
<dbReference type="Pfam" id="PF01464">
    <property type="entry name" value="SLT"/>
    <property type="match status" value="1"/>
</dbReference>
<dbReference type="PANTHER" id="PTHR37423:SF2">
    <property type="entry name" value="MEMBRANE-BOUND LYTIC MUREIN TRANSGLYCOSYLASE C"/>
    <property type="match status" value="1"/>
</dbReference>
<feature type="domain" description="Transglycosylase SLT" evidence="1">
    <location>
        <begin position="41"/>
        <end position="161"/>
    </location>
</feature>
<name>A0A916VFN2_9BACL</name>
<dbReference type="SUPFAM" id="SSF53955">
    <property type="entry name" value="Lysozyme-like"/>
    <property type="match status" value="1"/>
</dbReference>
<dbReference type="PANTHER" id="PTHR37423">
    <property type="entry name" value="SOLUBLE LYTIC MUREIN TRANSGLYCOSYLASE-RELATED"/>
    <property type="match status" value="1"/>
</dbReference>
<evidence type="ECO:0000313" key="3">
    <source>
        <dbReference type="Proteomes" id="UP000654993"/>
    </source>
</evidence>
<organism evidence="2 3">
    <name type="scientific">Insulibacter thermoxylanivorax</name>
    <dbReference type="NCBI Taxonomy" id="2749268"/>
    <lineage>
        <taxon>Bacteria</taxon>
        <taxon>Bacillati</taxon>
        <taxon>Bacillota</taxon>
        <taxon>Bacilli</taxon>
        <taxon>Bacillales</taxon>
        <taxon>Paenibacillaceae</taxon>
        <taxon>Insulibacter</taxon>
    </lineage>
</organism>
<evidence type="ECO:0000313" key="2">
    <source>
        <dbReference type="EMBL" id="GFR38063.1"/>
    </source>
</evidence>